<dbReference type="OrthoDB" id="642895at2759"/>
<gene>
    <name evidence="3" type="primary">LOC114329588</name>
</gene>
<evidence type="ECO:0000256" key="1">
    <source>
        <dbReference type="SAM" id="Coils"/>
    </source>
</evidence>
<feature type="coiled-coil region" evidence="1">
    <location>
        <begin position="188"/>
        <end position="219"/>
    </location>
</feature>
<organism evidence="3">
    <name type="scientific">Diabrotica virgifera virgifera</name>
    <name type="common">western corn rootworm</name>
    <dbReference type="NCBI Taxonomy" id="50390"/>
    <lineage>
        <taxon>Eukaryota</taxon>
        <taxon>Metazoa</taxon>
        <taxon>Ecdysozoa</taxon>
        <taxon>Arthropoda</taxon>
        <taxon>Hexapoda</taxon>
        <taxon>Insecta</taxon>
        <taxon>Pterygota</taxon>
        <taxon>Neoptera</taxon>
        <taxon>Endopterygota</taxon>
        <taxon>Coleoptera</taxon>
        <taxon>Polyphaga</taxon>
        <taxon>Cucujiformia</taxon>
        <taxon>Chrysomeloidea</taxon>
        <taxon>Chrysomelidae</taxon>
        <taxon>Galerucinae</taxon>
        <taxon>Diabroticina</taxon>
        <taxon>Diabroticites</taxon>
        <taxon>Diabrotica</taxon>
    </lineage>
</organism>
<name>A0A6P7FFH0_DIAVI</name>
<dbReference type="PANTHER" id="PTHR19321">
    <property type="entry name" value="PROTEIN REGULATOR OF CYTOKINESIS 1 PRC1-RELATED"/>
    <property type="match status" value="1"/>
</dbReference>
<dbReference type="FunCoup" id="A0A6P7FFH0">
    <property type="interactions" value="1053"/>
</dbReference>
<dbReference type="RefSeq" id="XP_028134556.1">
    <property type="nucleotide sequence ID" value="XM_028278755.1"/>
</dbReference>
<evidence type="ECO:0000313" key="3">
    <source>
        <dbReference type="RefSeq" id="XP_028134556.1"/>
    </source>
</evidence>
<dbReference type="PANTHER" id="PTHR19321:SF41">
    <property type="entry name" value="FASCETTO-RELATED"/>
    <property type="match status" value="1"/>
</dbReference>
<protein>
    <submittedName>
        <fullName evidence="3">Protein regulator of cytokinesis 1-like isoform X1</fullName>
    </submittedName>
</protein>
<proteinExistence type="predicted"/>
<sequence length="660" mass="77665">MDINVTMDMSTSSICKLKDLDMEIIKDVPWAQSMWNTLQMDLQKSFLNWVEVVLAMSQNEEDVTGWKDTYIRHFEDRCYEMVTDIKELHEQVIENIEKYLNRIQVLCKMLQIEMPVIGTQKLGLYQEQLKLKRQIMDLEQMVKARQSTLDQLRNKQLELSKALGKAPLLLNDNHLPSPQEIIEFQKHVEELEQEKFDRLEKYTTLKEELLDMVKELEYQPSTNFENEVINGSERNFMVTEENIEKLETFYGDMKKALKDTKEEVCQLWNNIEHLWTLLDIDFMEREEIRKKYTGYSLSTLESLRLEWQKYELLKKANIKVFVEKLRQELQLLWERCHCSESVKKEFLFFNSETYTEDLLELHEVQLKKWQIYAEENKEILAALHKHRTLWEKLIELERSAAGPDRFNNRGGKLLLEEKERNLLSKKIPILETNLMESGYRYEARHGVPFLTFGETIEEYINNLHSTRESSRKLKLSARKQQKETTTHTPLCTTNVMTSKRVLMGASCTDAKKFRETPRKVYTEPKRKPRALNTPSIAVGTLSRSKRLSMERRKRIEKMRRLSRQKENHQINATYTEFEVCIKNNFNSRVECRSTLNAAETDNNLLAVPETTSNLKTPTKTVQKSLFKTPTGTARSPRSTAKSPNTTSKLTAAKSQLKLIF</sequence>
<accession>A0A6P7FFH0</accession>
<dbReference type="InterPro" id="IPR007145">
    <property type="entry name" value="MAP65_Ase1_PRC1"/>
</dbReference>
<dbReference type="GO" id="GO:1990023">
    <property type="term" value="C:mitotic spindle midzone"/>
    <property type="evidence" value="ECO:0007669"/>
    <property type="project" value="TreeGrafter"/>
</dbReference>
<feature type="region of interest" description="Disordered" evidence="2">
    <location>
        <begin position="627"/>
        <end position="648"/>
    </location>
</feature>
<dbReference type="Gene3D" id="1.20.58.1520">
    <property type="match status" value="1"/>
</dbReference>
<dbReference type="Pfam" id="PF03999">
    <property type="entry name" value="MAP65_ASE1"/>
    <property type="match status" value="1"/>
</dbReference>
<reference evidence="3" key="1">
    <citation type="submission" date="2025-08" db="UniProtKB">
        <authorList>
            <consortium name="RefSeq"/>
        </authorList>
    </citation>
    <scope>IDENTIFICATION</scope>
    <source>
        <tissue evidence="3">Whole insect</tissue>
    </source>
</reference>
<evidence type="ECO:0000256" key="2">
    <source>
        <dbReference type="SAM" id="MobiDB-lite"/>
    </source>
</evidence>
<dbReference type="GO" id="GO:0005737">
    <property type="term" value="C:cytoplasm"/>
    <property type="evidence" value="ECO:0007669"/>
    <property type="project" value="TreeGrafter"/>
</dbReference>
<keyword evidence="1" id="KW-0175">Coiled coil</keyword>
<dbReference type="GO" id="GO:0008017">
    <property type="term" value="F:microtubule binding"/>
    <property type="evidence" value="ECO:0007669"/>
    <property type="project" value="InterPro"/>
</dbReference>
<dbReference type="InParanoid" id="A0A6P7FFH0"/>
<dbReference type="AlphaFoldDB" id="A0A6P7FFH0"/>
<dbReference type="GO" id="GO:0051256">
    <property type="term" value="P:mitotic spindle midzone assembly"/>
    <property type="evidence" value="ECO:0007669"/>
    <property type="project" value="TreeGrafter"/>
</dbReference>